<feature type="transmembrane region" description="Helical" evidence="1">
    <location>
        <begin position="7"/>
        <end position="34"/>
    </location>
</feature>
<dbReference type="InterPro" id="IPR000326">
    <property type="entry name" value="PAP2/HPO"/>
</dbReference>
<evidence type="ECO:0000259" key="2">
    <source>
        <dbReference type="SMART" id="SM00014"/>
    </source>
</evidence>
<dbReference type="Proteomes" id="UP000031258">
    <property type="component" value="Unassembled WGS sequence"/>
</dbReference>
<feature type="transmembrane region" description="Helical" evidence="1">
    <location>
        <begin position="87"/>
        <end position="107"/>
    </location>
</feature>
<dbReference type="Pfam" id="PF01569">
    <property type="entry name" value="PAP2"/>
    <property type="match status" value="1"/>
</dbReference>
<dbReference type="EMBL" id="JSWE01000096">
    <property type="protein sequence ID" value="KIE05342.1"/>
    <property type="molecule type" value="Genomic_DNA"/>
</dbReference>
<keyword evidence="1" id="KW-0472">Membrane</keyword>
<reference evidence="3 4" key="1">
    <citation type="submission" date="2014-11" db="EMBL/GenBank/DDBJ databases">
        <title>A Rickettsiales Symbiont of Amoebae With Ancient Features.</title>
        <authorList>
            <person name="Schulz F."/>
            <person name="Martijn J."/>
            <person name="Wascher F."/>
            <person name="Kostanjsek R."/>
            <person name="Ettema T.J."/>
            <person name="Horn M."/>
        </authorList>
    </citation>
    <scope>NUCLEOTIDE SEQUENCE [LARGE SCALE GENOMIC DNA]</scope>
    <source>
        <strain evidence="3 4">UWC36</strain>
    </source>
</reference>
<protein>
    <recommendedName>
        <fullName evidence="2">Phosphatidic acid phosphatase type 2/haloperoxidase domain-containing protein</fullName>
    </recommendedName>
</protein>
<feature type="domain" description="Phosphatidic acid phosphatase type 2/haloperoxidase" evidence="2">
    <location>
        <begin position="88"/>
        <end position="211"/>
    </location>
</feature>
<feature type="transmembrane region" description="Helical" evidence="1">
    <location>
        <begin position="168"/>
        <end position="190"/>
    </location>
</feature>
<dbReference type="STRING" id="86105.NF27_DT01160"/>
<comment type="caution">
    <text evidence="3">The sequence shown here is derived from an EMBL/GenBank/DDBJ whole genome shotgun (WGS) entry which is preliminary data.</text>
</comment>
<name>A0A0C1MTC3_9RICK</name>
<evidence type="ECO:0000313" key="3">
    <source>
        <dbReference type="EMBL" id="KIE05342.1"/>
    </source>
</evidence>
<dbReference type="SUPFAM" id="SSF48317">
    <property type="entry name" value="Acid phosphatase/Vanadium-dependent haloperoxidase"/>
    <property type="match status" value="1"/>
</dbReference>
<proteinExistence type="predicted"/>
<feature type="transmembrane region" description="Helical" evidence="1">
    <location>
        <begin position="54"/>
        <end position="75"/>
    </location>
</feature>
<accession>A0A0C1MTC3</accession>
<dbReference type="Gene3D" id="1.20.144.10">
    <property type="entry name" value="Phosphatidic acid phosphatase type 2/haloperoxidase"/>
    <property type="match status" value="1"/>
</dbReference>
<organism evidence="3 4">
    <name type="scientific">Candidatus Jidaibacter acanthamoebae</name>
    <dbReference type="NCBI Taxonomy" id="86105"/>
    <lineage>
        <taxon>Bacteria</taxon>
        <taxon>Pseudomonadati</taxon>
        <taxon>Pseudomonadota</taxon>
        <taxon>Alphaproteobacteria</taxon>
        <taxon>Rickettsiales</taxon>
        <taxon>Candidatus Midichloriaceae</taxon>
        <taxon>Candidatus Jidaibacter</taxon>
    </lineage>
</organism>
<dbReference type="AlphaFoldDB" id="A0A0C1MTC3"/>
<dbReference type="InterPro" id="IPR036938">
    <property type="entry name" value="PAP2/HPO_sf"/>
</dbReference>
<dbReference type="CDD" id="cd03396">
    <property type="entry name" value="PAP2_like_6"/>
    <property type="match status" value="1"/>
</dbReference>
<keyword evidence="1" id="KW-1133">Transmembrane helix</keyword>
<dbReference type="SMART" id="SM00014">
    <property type="entry name" value="acidPPc"/>
    <property type="match status" value="1"/>
</dbReference>
<feature type="transmembrane region" description="Helical" evidence="1">
    <location>
        <begin position="143"/>
        <end position="161"/>
    </location>
</feature>
<sequence length="224" mass="24980">MMLNKIIFLTIFTIIAIVFYRNGNIDLAVSGYFYDHLRGFYLKESLFAKFTHKVVPLIVCIFITGAVILGTRKLLKVKSVNPKHYIKIIYVMLVCITGPGIIVNMVFKENFGRARPVQVEDFGGAAKFTPAFVIANQCNTNCSFVSGHASIGFVFFAFAFINKGRKRMIYNILAISLGLIFGFGRIIQGAHFLSDVIFSGVFVYITAYVLALLILPKEETSSTS</sequence>
<evidence type="ECO:0000313" key="4">
    <source>
        <dbReference type="Proteomes" id="UP000031258"/>
    </source>
</evidence>
<feature type="transmembrane region" description="Helical" evidence="1">
    <location>
        <begin position="196"/>
        <end position="215"/>
    </location>
</feature>
<keyword evidence="4" id="KW-1185">Reference proteome</keyword>
<evidence type="ECO:0000256" key="1">
    <source>
        <dbReference type="SAM" id="Phobius"/>
    </source>
</evidence>
<gene>
    <name evidence="3" type="ORF">NF27_DT01160</name>
</gene>
<keyword evidence="1" id="KW-0812">Transmembrane</keyword>